<dbReference type="Proteomes" id="UP000694845">
    <property type="component" value="Unplaced"/>
</dbReference>
<dbReference type="InterPro" id="IPR045860">
    <property type="entry name" value="Snake_toxin-like_sf"/>
</dbReference>
<keyword evidence="1" id="KW-0732">Signal</keyword>
<evidence type="ECO:0000256" key="1">
    <source>
        <dbReference type="SAM" id="SignalP"/>
    </source>
</evidence>
<protein>
    <submittedName>
        <fullName evidence="3">Uncharacterized protein LOC110976238</fullName>
    </submittedName>
</protein>
<dbReference type="OrthoDB" id="10379140at2759"/>
<feature type="signal peptide" evidence="1">
    <location>
        <begin position="1"/>
        <end position="28"/>
    </location>
</feature>
<dbReference type="PROSITE" id="PS51257">
    <property type="entry name" value="PROKAR_LIPOPROTEIN"/>
    <property type="match status" value="1"/>
</dbReference>
<sequence>MGRGGRMDEWAGTVVIVVGCIFFGLAAAAEFSCYDCAALLSPESSCETGPDFNSTTKCKTYCYTDVTTQAGVRSYMKRGCTTELECTEETTCRELSRTGPCRSCCQSNLCNDDEPDLDAINRAGKVGVVWSYGGRSLGVVIGVAVAFVDKMY</sequence>
<dbReference type="GeneID" id="110976238"/>
<keyword evidence="2" id="KW-1185">Reference proteome</keyword>
<proteinExistence type="predicted"/>
<reference evidence="3" key="1">
    <citation type="submission" date="2025-08" db="UniProtKB">
        <authorList>
            <consortium name="RefSeq"/>
        </authorList>
    </citation>
    <scope>IDENTIFICATION</scope>
</reference>
<dbReference type="RefSeq" id="XP_022085035.1">
    <property type="nucleotide sequence ID" value="XM_022229343.1"/>
</dbReference>
<dbReference type="SUPFAM" id="SSF57302">
    <property type="entry name" value="Snake toxin-like"/>
    <property type="match status" value="1"/>
</dbReference>
<dbReference type="OMA" id="TELECTE"/>
<organism evidence="2 3">
    <name type="scientific">Acanthaster planci</name>
    <name type="common">Crown-of-thorns starfish</name>
    <dbReference type="NCBI Taxonomy" id="133434"/>
    <lineage>
        <taxon>Eukaryota</taxon>
        <taxon>Metazoa</taxon>
        <taxon>Echinodermata</taxon>
        <taxon>Eleutherozoa</taxon>
        <taxon>Asterozoa</taxon>
        <taxon>Asteroidea</taxon>
        <taxon>Valvatacea</taxon>
        <taxon>Valvatida</taxon>
        <taxon>Acanthasteridae</taxon>
        <taxon>Acanthaster</taxon>
    </lineage>
</organism>
<evidence type="ECO:0000313" key="3">
    <source>
        <dbReference type="RefSeq" id="XP_022085035.1"/>
    </source>
</evidence>
<feature type="chain" id="PRO_5034827691" evidence="1">
    <location>
        <begin position="29"/>
        <end position="152"/>
    </location>
</feature>
<dbReference type="KEGG" id="aplc:110976238"/>
<accession>A0A8B7XYC7</accession>
<dbReference type="AlphaFoldDB" id="A0A8B7XYC7"/>
<name>A0A8B7XYC7_ACAPL</name>
<gene>
    <name evidence="3" type="primary">LOC110976238</name>
</gene>
<evidence type="ECO:0000313" key="2">
    <source>
        <dbReference type="Proteomes" id="UP000694845"/>
    </source>
</evidence>